<keyword evidence="4 5" id="KW-0472">Membrane</keyword>
<keyword evidence="3 5" id="KW-1133">Transmembrane helix</keyword>
<feature type="transmembrane region" description="Helical" evidence="5">
    <location>
        <begin position="21"/>
        <end position="40"/>
    </location>
</feature>
<evidence type="ECO:0000313" key="8">
    <source>
        <dbReference type="Proteomes" id="UP001594351"/>
    </source>
</evidence>
<evidence type="ECO:0000256" key="2">
    <source>
        <dbReference type="ARBA" id="ARBA00022692"/>
    </source>
</evidence>
<protein>
    <submittedName>
        <fullName evidence="7">Phosphatase PAP2 family protein</fullName>
    </submittedName>
</protein>
<feature type="transmembrane region" description="Helical" evidence="5">
    <location>
        <begin position="46"/>
        <end position="68"/>
    </location>
</feature>
<feature type="transmembrane region" description="Helical" evidence="5">
    <location>
        <begin position="255"/>
        <end position="274"/>
    </location>
</feature>
<keyword evidence="2 5" id="KW-0812">Transmembrane</keyword>
<evidence type="ECO:0000256" key="1">
    <source>
        <dbReference type="ARBA" id="ARBA00004141"/>
    </source>
</evidence>
<dbReference type="PANTHER" id="PTHR31310:SF7">
    <property type="entry name" value="PA-PHOSPHATASE RELATED-FAMILY PROTEIN DDB_G0268928"/>
    <property type="match status" value="1"/>
</dbReference>
<proteinExistence type="predicted"/>
<evidence type="ECO:0000313" key="7">
    <source>
        <dbReference type="EMBL" id="MFC1850088.1"/>
    </source>
</evidence>
<gene>
    <name evidence="7" type="ORF">ACFL27_07845</name>
</gene>
<organism evidence="7 8">
    <name type="scientific">candidate division CSSED10-310 bacterium</name>
    <dbReference type="NCBI Taxonomy" id="2855610"/>
    <lineage>
        <taxon>Bacteria</taxon>
        <taxon>Bacteria division CSSED10-310</taxon>
    </lineage>
</organism>
<comment type="subcellular location">
    <subcellularLocation>
        <location evidence="1">Membrane</location>
        <topology evidence="1">Multi-pass membrane protein</topology>
    </subcellularLocation>
</comment>
<feature type="transmembrane region" description="Helical" evidence="5">
    <location>
        <begin position="145"/>
        <end position="164"/>
    </location>
</feature>
<reference evidence="7 8" key="1">
    <citation type="submission" date="2024-09" db="EMBL/GenBank/DDBJ databases">
        <title>Laminarin stimulates single cell rates of sulfate reduction while oxygen inhibits transcriptomic activity in coastal marine sediment.</title>
        <authorList>
            <person name="Lindsay M."/>
            <person name="Orcutt B."/>
            <person name="Emerson D."/>
            <person name="Stepanauskas R."/>
            <person name="D'Angelo T."/>
        </authorList>
    </citation>
    <scope>NUCLEOTIDE SEQUENCE [LARGE SCALE GENOMIC DNA]</scope>
    <source>
        <strain evidence="7">SAG AM-311-K15</strain>
    </source>
</reference>
<sequence>MFFSRHLSQLQNSFVVKRFRPEEIIALIAFVILTWLSLSFGRQVNLTPYILVMFVLFTPTFLIPMLVLSHKSIQQTSYSILKILRDWAPVVICLVIYENLHDMVHLINPQDYDQILSNLDEVLFGVQPTVYLEQFISPVLTELSYFAYMTYFFYPVISLGVLYYQRRLDKFRNLTLSIVMVVYLGFAGYVLVPAVGPQYALVGDYSVDLNGYQLSALQQKIDDLFRISRDCFPSLHFSLSAVILFMTYRHNRWLFWFYLPCVLGLWFSTVYLRYHYVVDLLAGIPLIMLVLYSAPRLNSWWFATRN</sequence>
<dbReference type="Pfam" id="PF14378">
    <property type="entry name" value="PAP2_3"/>
    <property type="match status" value="1"/>
</dbReference>
<dbReference type="InterPro" id="IPR052185">
    <property type="entry name" value="IPC_Synthase-Related"/>
</dbReference>
<dbReference type="CDD" id="cd03386">
    <property type="entry name" value="PAP2_Aur1_like"/>
    <property type="match status" value="1"/>
</dbReference>
<dbReference type="EMBL" id="JBHPBY010000075">
    <property type="protein sequence ID" value="MFC1850088.1"/>
    <property type="molecule type" value="Genomic_DNA"/>
</dbReference>
<dbReference type="PANTHER" id="PTHR31310">
    <property type="match status" value="1"/>
</dbReference>
<keyword evidence="8" id="KW-1185">Reference proteome</keyword>
<name>A0ABV6YV68_UNCC1</name>
<dbReference type="Gene3D" id="1.20.144.10">
    <property type="entry name" value="Phosphatidic acid phosphatase type 2/haloperoxidase"/>
    <property type="match status" value="1"/>
</dbReference>
<feature type="domain" description="Inositolphosphotransferase Aur1/Ipt1" evidence="6">
    <location>
        <begin position="137"/>
        <end position="291"/>
    </location>
</feature>
<comment type="caution">
    <text evidence="7">The sequence shown here is derived from an EMBL/GenBank/DDBJ whole genome shotgun (WGS) entry which is preliminary data.</text>
</comment>
<feature type="transmembrane region" description="Helical" evidence="5">
    <location>
        <begin position="232"/>
        <end position="248"/>
    </location>
</feature>
<evidence type="ECO:0000256" key="5">
    <source>
        <dbReference type="SAM" id="Phobius"/>
    </source>
</evidence>
<dbReference type="InterPro" id="IPR026841">
    <property type="entry name" value="Aur1/Ipt1"/>
</dbReference>
<dbReference type="Proteomes" id="UP001594351">
    <property type="component" value="Unassembled WGS sequence"/>
</dbReference>
<feature type="transmembrane region" description="Helical" evidence="5">
    <location>
        <begin position="176"/>
        <end position="196"/>
    </location>
</feature>
<evidence type="ECO:0000259" key="6">
    <source>
        <dbReference type="Pfam" id="PF14378"/>
    </source>
</evidence>
<feature type="transmembrane region" description="Helical" evidence="5">
    <location>
        <begin position="280"/>
        <end position="303"/>
    </location>
</feature>
<evidence type="ECO:0000256" key="3">
    <source>
        <dbReference type="ARBA" id="ARBA00022989"/>
    </source>
</evidence>
<evidence type="ECO:0000256" key="4">
    <source>
        <dbReference type="ARBA" id="ARBA00023136"/>
    </source>
</evidence>
<accession>A0ABV6YV68</accession>